<evidence type="ECO:0000313" key="6">
    <source>
        <dbReference type="EnsemblMetazoa" id="GBRI008374-PA"/>
    </source>
</evidence>
<evidence type="ECO:0000256" key="2">
    <source>
        <dbReference type="ARBA" id="ARBA00018687"/>
    </source>
</evidence>
<dbReference type="InterPro" id="IPR003395">
    <property type="entry name" value="RecF/RecN/SMC_N"/>
</dbReference>
<evidence type="ECO:0000313" key="7">
    <source>
        <dbReference type="Proteomes" id="UP000091820"/>
    </source>
</evidence>
<dbReference type="Pfam" id="PF02463">
    <property type="entry name" value="SMC_N"/>
    <property type="match status" value="1"/>
</dbReference>
<dbReference type="GO" id="GO:0003697">
    <property type="term" value="F:single-stranded DNA binding"/>
    <property type="evidence" value="ECO:0007669"/>
    <property type="project" value="TreeGrafter"/>
</dbReference>
<evidence type="ECO:0000259" key="5">
    <source>
        <dbReference type="Pfam" id="PF02463"/>
    </source>
</evidence>
<dbReference type="Gene3D" id="3.40.50.300">
    <property type="entry name" value="P-loop containing nucleotide triphosphate hydrolases"/>
    <property type="match status" value="2"/>
</dbReference>
<feature type="coiled-coil region" evidence="4">
    <location>
        <begin position="177"/>
        <end position="411"/>
    </location>
</feature>
<keyword evidence="7" id="KW-1185">Reference proteome</keyword>
<dbReference type="VEuPathDB" id="VectorBase:GBRI008374"/>
<organism evidence="6 7">
    <name type="scientific">Glossina brevipalpis</name>
    <dbReference type="NCBI Taxonomy" id="37001"/>
    <lineage>
        <taxon>Eukaryota</taxon>
        <taxon>Metazoa</taxon>
        <taxon>Ecdysozoa</taxon>
        <taxon>Arthropoda</taxon>
        <taxon>Hexapoda</taxon>
        <taxon>Insecta</taxon>
        <taxon>Pterygota</taxon>
        <taxon>Neoptera</taxon>
        <taxon>Endopterygota</taxon>
        <taxon>Diptera</taxon>
        <taxon>Brachycera</taxon>
        <taxon>Muscomorpha</taxon>
        <taxon>Hippoboscoidea</taxon>
        <taxon>Glossinidae</taxon>
        <taxon>Glossina</taxon>
    </lineage>
</organism>
<evidence type="ECO:0000256" key="1">
    <source>
        <dbReference type="ARBA" id="ARBA00010171"/>
    </source>
</evidence>
<dbReference type="GO" id="GO:0005634">
    <property type="term" value="C:nucleus"/>
    <property type="evidence" value="ECO:0007669"/>
    <property type="project" value="TreeGrafter"/>
</dbReference>
<feature type="domain" description="RecF/RecN/SMC N-terminal" evidence="5">
    <location>
        <begin position="7"/>
        <end position="1016"/>
    </location>
</feature>
<dbReference type="PANTHER" id="PTHR45916:SF1">
    <property type="entry name" value="STRUCTURAL MAINTENANCE OF CHROMOSOMES PROTEIN 5"/>
    <property type="match status" value="1"/>
</dbReference>
<evidence type="ECO:0000256" key="3">
    <source>
        <dbReference type="ARBA" id="ARBA00023054"/>
    </source>
</evidence>
<dbReference type="PANTHER" id="PTHR45916">
    <property type="entry name" value="STRUCTURAL MAINTENANCE OF CHROMOSOMES PROTEIN 5"/>
    <property type="match status" value="1"/>
</dbReference>
<dbReference type="GO" id="GO:0030915">
    <property type="term" value="C:Smc5-Smc6 complex"/>
    <property type="evidence" value="ECO:0007669"/>
    <property type="project" value="TreeGrafter"/>
</dbReference>
<dbReference type="AlphaFoldDB" id="A0A1A9W6X1"/>
<dbReference type="EnsemblMetazoa" id="GBRI008374-RA">
    <property type="protein sequence ID" value="GBRI008374-PA"/>
    <property type="gene ID" value="GBRI008374"/>
</dbReference>
<evidence type="ECO:0000256" key="4">
    <source>
        <dbReference type="SAM" id="Coils"/>
    </source>
</evidence>
<proteinExistence type="inferred from homology"/>
<dbReference type="Proteomes" id="UP000091820">
    <property type="component" value="Unassembled WGS sequence"/>
</dbReference>
<sequence>MSNFGKIKTVYCKDFVTYSECVFRPSEYLNVIIGPNGSGKSTLVSAIVLCLGGEPKLLARSHFIRDYVKNGRSSAKICIEIYAERRHEGNSSDLKTVEFSRKFDKNNKSEFCINGRPYSHRDYLKAISKFNIQINNLCQFLPQDRVQDFAKMNPKEILANTISSVCNVEIVEGFEKLKELQNNEESSQSNHQKLVKKLAESKNRVNELNEELNRFNIRKETEAKLTACNVKKLKLETDELSTNIEESSKDWKLAETVLANYVKENKTIEAKQKELNNLATELTLHDEKQGADFKQAETNKAKILTKIEQLKAKIINEKIEFQKRKRDRAEREKNLQNDLQLLEVCVQDLKNLRVECSTDLEQANACNQSIEVYKADLKRLNQNHVRLNQKLEEYRPQIAHLKQQIEKLENVADQKLLFLQRKFPDVCEAIKWIEANESSFEAPVYKPIMLELNVRNPDHTKYLENTVAFRDFLAFSCESKKDISRLISELCVKRKLNVNIVQAPSNVTFVPDIPIENLRRYGFEAYLIDLVDGPHAVLGYLCSLFKLQNIPIGGDSVKEFIEQVPDNITVYFGGNVRYHVSTSRYSGEKIFSQMQIETINVLSSIDVQQIEQKKNRLNEFGRDIDSIRNRRTSLEAEMRKKELLYKQEKDKLGEINSRKCELSGKTEEFQKRKDRISDLKNQLKDPVQESDLKQNVAKYVKEMMSYQMAKVKALSILQKTIANKARSQARWHVFNTEKDAFSDTINTFLEKKKSAEDKVSLIKAKCESFKSKHQKKQQEIKRLTNESDPRKKNSENYQFYCDLPDCYEELKGLINDFSGRLDCMDNVNSEILREHENKLREISLIEQEIENVLKSSENRSAEIQTIYNNWFPAIAKVIETINKHFGDFMQSMGYVGEVKLMRKDVVSKSCCIFNVNEFLLWVSVLQYDFESFGIEILVQYRQNVPLQTLNRHVQSGGERAVAIAAFTLSMQHINHVPFRCVDEINQGMDARNERRIFDMLVDETTKTGCSQYFFVTPKILRNLKTHERLSVHLVFNGRMIESKDAFEFVIPTV</sequence>
<accession>A0A1A9W6X1</accession>
<keyword evidence="3 4" id="KW-0175">Coiled coil</keyword>
<feature type="coiled-coil region" evidence="4">
    <location>
        <begin position="610"/>
        <end position="651"/>
    </location>
</feature>
<dbReference type="SUPFAM" id="SSF52540">
    <property type="entry name" value="P-loop containing nucleoside triphosphate hydrolases"/>
    <property type="match status" value="1"/>
</dbReference>
<dbReference type="InterPro" id="IPR027417">
    <property type="entry name" value="P-loop_NTPase"/>
</dbReference>
<comment type="similarity">
    <text evidence="1">Belongs to the SMC family. SMC5 subfamily.</text>
</comment>
<dbReference type="GO" id="GO:0000724">
    <property type="term" value="P:double-strand break repair via homologous recombination"/>
    <property type="evidence" value="ECO:0007669"/>
    <property type="project" value="TreeGrafter"/>
</dbReference>
<dbReference type="STRING" id="37001.A0A1A9W6X1"/>
<reference evidence="7" key="1">
    <citation type="submission" date="2014-03" db="EMBL/GenBank/DDBJ databases">
        <authorList>
            <person name="Aksoy S."/>
            <person name="Warren W."/>
            <person name="Wilson R.K."/>
        </authorList>
    </citation>
    <scope>NUCLEOTIDE SEQUENCE [LARGE SCALE GENOMIC DNA]</scope>
    <source>
        <strain evidence="7">IAEA</strain>
    </source>
</reference>
<name>A0A1A9W6X1_9MUSC</name>
<reference evidence="6" key="2">
    <citation type="submission" date="2020-05" db="UniProtKB">
        <authorList>
            <consortium name="EnsemblMetazoa"/>
        </authorList>
    </citation>
    <scope>IDENTIFICATION</scope>
    <source>
        <strain evidence="6">IAEA</strain>
    </source>
</reference>
<protein>
    <recommendedName>
        <fullName evidence="2">Structural maintenance of chromosomes protein 5</fullName>
    </recommendedName>
</protein>